<dbReference type="GO" id="GO:0001139">
    <property type="term" value="F:RNA polymerase II complex recruiting activity"/>
    <property type="evidence" value="ECO:0007669"/>
    <property type="project" value="TreeGrafter"/>
</dbReference>
<feature type="compositionally biased region" description="Basic and acidic residues" evidence="8">
    <location>
        <begin position="206"/>
        <end position="217"/>
    </location>
</feature>
<feature type="compositionally biased region" description="Basic and acidic residues" evidence="8">
    <location>
        <begin position="1352"/>
        <end position="1372"/>
    </location>
</feature>
<dbReference type="GO" id="GO:0005634">
    <property type="term" value="C:nucleus"/>
    <property type="evidence" value="ECO:0007669"/>
    <property type="project" value="TreeGrafter"/>
</dbReference>
<dbReference type="GO" id="GO:0000977">
    <property type="term" value="F:RNA polymerase II transcription regulatory region sequence-specific DNA binding"/>
    <property type="evidence" value="ECO:0007669"/>
    <property type="project" value="TreeGrafter"/>
</dbReference>
<dbReference type="Pfam" id="PF00628">
    <property type="entry name" value="PHD"/>
    <property type="match status" value="1"/>
</dbReference>
<dbReference type="InterPro" id="IPR019786">
    <property type="entry name" value="Zinc_finger_PHD-type_CS"/>
</dbReference>
<keyword evidence="5 7" id="KW-0863">Zinc-finger</keyword>
<evidence type="ECO:0000256" key="4">
    <source>
        <dbReference type="ARBA" id="ARBA00022723"/>
    </source>
</evidence>
<dbReference type="PANTHER" id="PTHR11477">
    <property type="entry name" value="TRANSCRIPTION FACTOR S-II ZINC FINGER DOMAIN-CONTAINING PROTEIN"/>
    <property type="match status" value="1"/>
</dbReference>
<dbReference type="InterPro" id="IPR012921">
    <property type="entry name" value="SPOC_C"/>
</dbReference>
<dbReference type="InterPro" id="IPR011011">
    <property type="entry name" value="Znf_FYVE_PHD"/>
</dbReference>
<evidence type="ECO:0000259" key="9">
    <source>
        <dbReference type="PROSITE" id="PS50016"/>
    </source>
</evidence>
<evidence type="ECO:0000256" key="1">
    <source>
        <dbReference type="ARBA" id="ARBA00002311"/>
    </source>
</evidence>
<feature type="domain" description="TFIIS central" evidence="10">
    <location>
        <begin position="479"/>
        <end position="606"/>
    </location>
</feature>
<feature type="region of interest" description="Disordered" evidence="8">
    <location>
        <begin position="434"/>
        <end position="453"/>
    </location>
</feature>
<comment type="similarity">
    <text evidence="2">Belongs to the BYE1 family.</text>
</comment>
<dbReference type="InterPro" id="IPR003618">
    <property type="entry name" value="TFIIS_cen_dom"/>
</dbReference>
<feature type="compositionally biased region" description="Low complexity" evidence="8">
    <location>
        <begin position="1106"/>
        <end position="1117"/>
    </location>
</feature>
<dbReference type="InterPro" id="IPR036575">
    <property type="entry name" value="TFIIS_cen_dom_sf"/>
</dbReference>
<dbReference type="Proteomes" id="UP000807716">
    <property type="component" value="Unassembled WGS sequence"/>
</dbReference>
<dbReference type="GO" id="GO:0008270">
    <property type="term" value="F:zinc ion binding"/>
    <property type="evidence" value="ECO:0007669"/>
    <property type="project" value="UniProtKB-KW"/>
</dbReference>
<evidence type="ECO:0000259" key="10">
    <source>
        <dbReference type="PROSITE" id="PS51321"/>
    </source>
</evidence>
<evidence type="ECO:0000313" key="12">
    <source>
        <dbReference type="Proteomes" id="UP000807716"/>
    </source>
</evidence>
<dbReference type="PANTHER" id="PTHR11477:SF11">
    <property type="entry name" value="TRANSCRIPTION FACTOR BYE1"/>
    <property type="match status" value="1"/>
</dbReference>
<keyword evidence="12" id="KW-1185">Reference proteome</keyword>
<feature type="compositionally biased region" description="Basic residues" evidence="8">
    <location>
        <begin position="990"/>
        <end position="999"/>
    </location>
</feature>
<dbReference type="SUPFAM" id="SSF46942">
    <property type="entry name" value="Elongation factor TFIIS domain 2"/>
    <property type="match status" value="1"/>
</dbReference>
<evidence type="ECO:0000256" key="7">
    <source>
        <dbReference type="PROSITE-ProRule" id="PRU00146"/>
    </source>
</evidence>
<feature type="region of interest" description="Disordered" evidence="8">
    <location>
        <begin position="1183"/>
        <end position="1390"/>
    </location>
</feature>
<reference evidence="11" key="1">
    <citation type="journal article" date="2020" name="Fungal Divers.">
        <title>Resolving the Mortierellaceae phylogeny through synthesis of multi-gene phylogenetics and phylogenomics.</title>
        <authorList>
            <person name="Vandepol N."/>
            <person name="Liber J."/>
            <person name="Desiro A."/>
            <person name="Na H."/>
            <person name="Kennedy M."/>
            <person name="Barry K."/>
            <person name="Grigoriev I.V."/>
            <person name="Miller A.N."/>
            <person name="O'Donnell K."/>
            <person name="Stajich J.E."/>
            <person name="Bonito G."/>
        </authorList>
    </citation>
    <scope>NUCLEOTIDE SEQUENCE</scope>
    <source>
        <strain evidence="11">BC1065</strain>
    </source>
</reference>
<dbReference type="CDD" id="cd21538">
    <property type="entry name" value="SPOC_TFIIS"/>
    <property type="match status" value="1"/>
</dbReference>
<dbReference type="GO" id="GO:0031440">
    <property type="term" value="P:regulation of mRNA 3'-end processing"/>
    <property type="evidence" value="ECO:0007669"/>
    <property type="project" value="TreeGrafter"/>
</dbReference>
<feature type="compositionally biased region" description="Polar residues" evidence="8">
    <location>
        <begin position="619"/>
        <end position="631"/>
    </location>
</feature>
<comment type="caution">
    <text evidence="11">The sequence shown here is derived from an EMBL/GenBank/DDBJ whole genome shotgun (WGS) entry which is preliminary data.</text>
</comment>
<dbReference type="InterPro" id="IPR001965">
    <property type="entry name" value="Znf_PHD"/>
</dbReference>
<feature type="compositionally biased region" description="Gly residues" evidence="8">
    <location>
        <begin position="1322"/>
        <end position="1332"/>
    </location>
</feature>
<proteinExistence type="inferred from homology"/>
<feature type="compositionally biased region" description="Pro residues" evidence="8">
    <location>
        <begin position="1221"/>
        <end position="1283"/>
    </location>
</feature>
<dbReference type="Gene3D" id="3.30.40.10">
    <property type="entry name" value="Zinc/RING finger domain, C3HC4 (zinc finger)"/>
    <property type="match status" value="1"/>
</dbReference>
<feature type="region of interest" description="Disordered" evidence="8">
    <location>
        <begin position="594"/>
        <end position="774"/>
    </location>
</feature>
<dbReference type="Pfam" id="PF07744">
    <property type="entry name" value="SPOC"/>
    <property type="match status" value="1"/>
</dbReference>
<dbReference type="OrthoDB" id="419537at2759"/>
<feature type="compositionally biased region" description="Low complexity" evidence="8">
    <location>
        <begin position="1203"/>
        <end position="1212"/>
    </location>
</feature>
<dbReference type="PROSITE" id="PS51321">
    <property type="entry name" value="TFIIS_CENTRAL"/>
    <property type="match status" value="1"/>
</dbReference>
<dbReference type="EMBL" id="JAAAJB010000037">
    <property type="protein sequence ID" value="KAG0268930.1"/>
    <property type="molecule type" value="Genomic_DNA"/>
</dbReference>
<feature type="compositionally biased region" description="Polar residues" evidence="8">
    <location>
        <begin position="434"/>
        <end position="449"/>
    </location>
</feature>
<accession>A0A9P6QLA0</accession>
<evidence type="ECO:0000256" key="6">
    <source>
        <dbReference type="ARBA" id="ARBA00022833"/>
    </source>
</evidence>
<name>A0A9P6QLA0_9FUNG</name>
<feature type="region of interest" description="Disordered" evidence="8">
    <location>
        <begin position="966"/>
        <end position="1030"/>
    </location>
</feature>
<dbReference type="GO" id="GO:0031564">
    <property type="term" value="P:transcription antitermination"/>
    <property type="evidence" value="ECO:0007669"/>
    <property type="project" value="TreeGrafter"/>
</dbReference>
<feature type="compositionally biased region" description="Pro residues" evidence="8">
    <location>
        <begin position="747"/>
        <end position="758"/>
    </location>
</feature>
<organism evidence="11 12">
    <name type="scientific">Actinomortierella ambigua</name>
    <dbReference type="NCBI Taxonomy" id="1343610"/>
    <lineage>
        <taxon>Eukaryota</taxon>
        <taxon>Fungi</taxon>
        <taxon>Fungi incertae sedis</taxon>
        <taxon>Mucoromycota</taxon>
        <taxon>Mortierellomycotina</taxon>
        <taxon>Mortierellomycetes</taxon>
        <taxon>Mortierellales</taxon>
        <taxon>Mortierellaceae</taxon>
        <taxon>Actinomortierella</taxon>
    </lineage>
</organism>
<keyword evidence="6" id="KW-0862">Zinc</keyword>
<evidence type="ECO:0000313" key="11">
    <source>
        <dbReference type="EMBL" id="KAG0268930.1"/>
    </source>
</evidence>
<dbReference type="InterPro" id="IPR019787">
    <property type="entry name" value="Znf_PHD-finger"/>
</dbReference>
<protein>
    <recommendedName>
        <fullName evidence="3">Transcription factor BYE1</fullName>
    </recommendedName>
</protein>
<dbReference type="Pfam" id="PF07500">
    <property type="entry name" value="TFIIS_M"/>
    <property type="match status" value="1"/>
</dbReference>
<comment type="function">
    <text evidence="1">Negative regulator of transcription elongation.</text>
</comment>
<sequence length="1390" mass="147739">MSEDNGDYSVHLGLAADEMEQQPGLPLDGESFLNFADDRIQEQTDLGTSAADQGALEAVDHEAATAAVVAAAAGALGDGGIQADVDGLDWQSKVKEIARSTLSNHGGIVAPEGLETHTAELGAVPVPVVAFNSLIGSTLLADAHASAQAGTWGTLEHGGYGSLMDMEITRISPPDEHDHHGFITPNLIFPAQVPGQYADIEQDGGDAAKEEKEKEGQAEIGQPDSMGPPRSTPDKNTTGTNKSPPPSSSPSASSPSPSPSTAQAAAQVTVQTTAPPPLPQPTRKSSRARKPSALATLSEEYLQATTVPAVQPIVPERITRSKKVYCYCQQPDDGEVMIQCDNCRQWFHGACVNITDEDAERIVLSNSKFFCSTCEEKLKAQAESTGGETGKYLSLSNARDCALPSCVNEARPTSDYCSEECAIKGIELEASQSVSSGSLSNPSTPTIATTPKPVSRSVVKKAVTRIKEPESPKVEQDTVRMTVAKGLTESLLAFVEAEKSELGDEDRDKTRQLAVAIEKELYIFTATPGQAGVGKDYKAKYRSLFFNLKDKSNDSLRKRVLSGELAPHDLVRLTPEELANPLLQSIAEEVRKRSMHDSVLTPEQQSFIKKNHKGEVTYVTRTSTSDQNDPSTAVPEEQAGASIGDDDHESKESEKDSDEDGSRDSAQAGTSGGIKPTPPGSPVMEYSLDKLLAKIPSSKRSRESVLTGGLTSREKRARLLEGSGSTTYPRPRRDSNDQDTSSYLPREPSPYSPSPSPQSSPHLGSTTPPNSPPAFFLEEIEQAVQRKRARVDMDGNDLLPVWQGTLSMQTVASLSVRAVQVGGRMIPGRYAKPFLEMVAPGWTDILMRGITVDGRIPTTAVEDYVAQQLKSTTKDVLLIEFLVDEDTKDPGIDRRKAEFRKLFDYFYEKKRNGVVPHKGRRVKDMYLVPVAAGATPPPYFESLLDSARGEIETDCLFGVLVVNKPSDHHRHGQQQPSGKKEHGSSNSAHGHPRHEHRSSHSSTHENAGIRPHSHREVPPPTLVPSSMGMPPAPPIPPVPLPVPPPAVATTAAASLAPPAPPVPPPAPIAATAPAAPMRPVPSLQELQGLVNQLFPPQASKPPASPQPAAAAAAAAAAHRPPYQAPGYVPMPPVPYPPQPPVASTSTPPTSGGLTAAAAAVSVQLGETNAAALLASLPPGFLDQFKKPPTATPQPSPSHEHLSSGDNGTSSSGNRGGAHAHPPAPPLPQSMPLPPPGMPPFLPGMPLPPFPLGIDPMRPPLPPPHGLPPLPPFPPGVPPPPLPPHLAMMGRPPPPPMQQQQLLPPGQGQGSHQYQQMPHHGNARGGGGGGGGSHAPRSPPRQDPRFPSPGGYRPDRDRDRPHKRPGPDHDSYRRGGGGGGGHGHQRKREWS</sequence>
<dbReference type="GO" id="GO:0006362">
    <property type="term" value="P:transcription elongation by RNA polymerase I"/>
    <property type="evidence" value="ECO:0007669"/>
    <property type="project" value="TreeGrafter"/>
</dbReference>
<keyword evidence="4" id="KW-0479">Metal-binding</keyword>
<feature type="region of interest" description="Disordered" evidence="8">
    <location>
        <begin position="1095"/>
        <end position="1117"/>
    </location>
</feature>
<dbReference type="PROSITE" id="PS50016">
    <property type="entry name" value="ZF_PHD_2"/>
    <property type="match status" value="1"/>
</dbReference>
<gene>
    <name evidence="11" type="primary">DIDO1</name>
    <name evidence="11" type="ORF">DFQ27_005225</name>
</gene>
<dbReference type="SMART" id="SM00510">
    <property type="entry name" value="TFS2M"/>
    <property type="match status" value="1"/>
</dbReference>
<dbReference type="SMART" id="SM00249">
    <property type="entry name" value="PHD"/>
    <property type="match status" value="1"/>
</dbReference>
<evidence type="ECO:0000256" key="3">
    <source>
        <dbReference type="ARBA" id="ARBA00021616"/>
    </source>
</evidence>
<dbReference type="GO" id="GO:0006368">
    <property type="term" value="P:transcription elongation by RNA polymerase II"/>
    <property type="evidence" value="ECO:0007669"/>
    <property type="project" value="TreeGrafter"/>
</dbReference>
<dbReference type="InterPro" id="IPR013083">
    <property type="entry name" value="Znf_RING/FYVE/PHD"/>
</dbReference>
<feature type="region of interest" description="Disordered" evidence="8">
    <location>
        <begin position="203"/>
        <end position="292"/>
    </location>
</feature>
<evidence type="ECO:0000256" key="8">
    <source>
        <dbReference type="SAM" id="MobiDB-lite"/>
    </source>
</evidence>
<dbReference type="SUPFAM" id="SSF57903">
    <property type="entry name" value="FYVE/PHD zinc finger"/>
    <property type="match status" value="1"/>
</dbReference>
<feature type="domain" description="PHD-type" evidence="9">
    <location>
        <begin position="323"/>
        <end position="377"/>
    </location>
</feature>
<feature type="compositionally biased region" description="Low complexity" evidence="8">
    <location>
        <begin position="249"/>
        <end position="273"/>
    </location>
</feature>
<evidence type="ECO:0000256" key="5">
    <source>
        <dbReference type="ARBA" id="ARBA00022771"/>
    </source>
</evidence>
<evidence type="ECO:0000256" key="2">
    <source>
        <dbReference type="ARBA" id="ARBA00011050"/>
    </source>
</evidence>
<dbReference type="Gene3D" id="1.10.472.30">
    <property type="entry name" value="Transcription elongation factor S-II, central domain"/>
    <property type="match status" value="1"/>
</dbReference>
<dbReference type="PROSITE" id="PS01359">
    <property type="entry name" value="ZF_PHD_1"/>
    <property type="match status" value="1"/>
</dbReference>